<dbReference type="EMBL" id="CP063849">
    <property type="protein sequence ID" value="QOY86841.1"/>
    <property type="molecule type" value="Genomic_DNA"/>
</dbReference>
<evidence type="ECO:0000259" key="6">
    <source>
        <dbReference type="Pfam" id="PF13462"/>
    </source>
</evidence>
<evidence type="ECO:0000313" key="8">
    <source>
        <dbReference type="Proteomes" id="UP000593892"/>
    </source>
</evidence>
<dbReference type="SUPFAM" id="SSF52833">
    <property type="entry name" value="Thioredoxin-like"/>
    <property type="match status" value="1"/>
</dbReference>
<organism evidence="7 8">
    <name type="scientific">Paludibaculum fermentans</name>
    <dbReference type="NCBI Taxonomy" id="1473598"/>
    <lineage>
        <taxon>Bacteria</taxon>
        <taxon>Pseudomonadati</taxon>
        <taxon>Acidobacteriota</taxon>
        <taxon>Terriglobia</taxon>
        <taxon>Bryobacterales</taxon>
        <taxon>Bryobacteraceae</taxon>
        <taxon>Paludibaculum</taxon>
    </lineage>
</organism>
<dbReference type="InterPro" id="IPR012336">
    <property type="entry name" value="Thioredoxin-like_fold"/>
</dbReference>
<dbReference type="PANTHER" id="PTHR13887:SF14">
    <property type="entry name" value="DISULFIDE BOND FORMATION PROTEIN D"/>
    <property type="match status" value="1"/>
</dbReference>
<comment type="similarity">
    <text evidence="1">Belongs to the thioredoxin family. DsbA subfamily.</text>
</comment>
<keyword evidence="2" id="KW-0732">Signal</keyword>
<evidence type="ECO:0000256" key="3">
    <source>
        <dbReference type="ARBA" id="ARBA00023002"/>
    </source>
</evidence>
<evidence type="ECO:0000256" key="5">
    <source>
        <dbReference type="ARBA" id="ARBA00023284"/>
    </source>
</evidence>
<dbReference type="InterPro" id="IPR036249">
    <property type="entry name" value="Thioredoxin-like_sf"/>
</dbReference>
<dbReference type="PANTHER" id="PTHR13887">
    <property type="entry name" value="GLUTATHIONE S-TRANSFERASE KAPPA"/>
    <property type="match status" value="1"/>
</dbReference>
<sequence length="192" mass="21037">MIPLVLAAVVAISMSAQQRLVEGKADSPVRVLIFEDLQCSDCAVFRVMLDEKLLPKYGGKVAFEHRDFPLAKHLWARPAALAARYLQTVDLAKAVKFRQETMKSQTEIKPENFNAWLTRFCEANGVDAGQALAALQDPKLEALVQKDFEDGVARGIAHTPTALVNGAPFIETFTAEEISKGIDAALKENGIQ</sequence>
<name>A0A7S7SJV8_PALFE</name>
<keyword evidence="8" id="KW-1185">Reference proteome</keyword>
<keyword evidence="4" id="KW-1015">Disulfide bond</keyword>
<dbReference type="Gene3D" id="3.40.30.10">
    <property type="entry name" value="Glutaredoxin"/>
    <property type="match status" value="1"/>
</dbReference>
<dbReference type="GO" id="GO:0016491">
    <property type="term" value="F:oxidoreductase activity"/>
    <property type="evidence" value="ECO:0007669"/>
    <property type="project" value="UniProtKB-KW"/>
</dbReference>
<reference evidence="7 8" key="1">
    <citation type="submission" date="2020-10" db="EMBL/GenBank/DDBJ databases">
        <title>Complete genome sequence of Paludibaculum fermentans P105T, a facultatively anaerobic acidobacterium capable of dissimilatory Fe(III) reduction.</title>
        <authorList>
            <person name="Dedysh S.N."/>
            <person name="Beletsky A.V."/>
            <person name="Kulichevskaya I.S."/>
            <person name="Mardanov A.V."/>
            <person name="Ravin N.V."/>
        </authorList>
    </citation>
    <scope>NUCLEOTIDE SEQUENCE [LARGE SCALE GENOMIC DNA]</scope>
    <source>
        <strain evidence="7 8">P105</strain>
    </source>
</reference>
<accession>A0A7S7SJV8</accession>
<keyword evidence="5" id="KW-0676">Redox-active center</keyword>
<dbReference type="Proteomes" id="UP000593892">
    <property type="component" value="Chromosome"/>
</dbReference>
<evidence type="ECO:0000313" key="7">
    <source>
        <dbReference type="EMBL" id="QOY86841.1"/>
    </source>
</evidence>
<evidence type="ECO:0000256" key="4">
    <source>
        <dbReference type="ARBA" id="ARBA00023157"/>
    </source>
</evidence>
<evidence type="ECO:0000256" key="2">
    <source>
        <dbReference type="ARBA" id="ARBA00022729"/>
    </source>
</evidence>
<dbReference type="AlphaFoldDB" id="A0A7S7SJV8"/>
<feature type="domain" description="Thioredoxin-like fold" evidence="6">
    <location>
        <begin position="18"/>
        <end position="184"/>
    </location>
</feature>
<evidence type="ECO:0000256" key="1">
    <source>
        <dbReference type="ARBA" id="ARBA00005791"/>
    </source>
</evidence>
<gene>
    <name evidence="7" type="ORF">IRI77_29280</name>
</gene>
<keyword evidence="3" id="KW-0560">Oxidoreductase</keyword>
<dbReference type="Pfam" id="PF13462">
    <property type="entry name" value="Thioredoxin_4"/>
    <property type="match status" value="1"/>
</dbReference>
<dbReference type="KEGG" id="pfer:IRI77_29280"/>
<protein>
    <submittedName>
        <fullName evidence="7">Thioredoxin domain-containing protein</fullName>
    </submittedName>
</protein>
<proteinExistence type="inferred from homology"/>
<dbReference type="RefSeq" id="WP_194448510.1">
    <property type="nucleotide sequence ID" value="NZ_CP063849.1"/>
</dbReference>